<dbReference type="EMBL" id="JAGDFM010000190">
    <property type="protein sequence ID" value="KAG7382998.1"/>
    <property type="molecule type" value="Genomic_DNA"/>
</dbReference>
<comment type="caution">
    <text evidence="3">The sequence shown here is derived from an EMBL/GenBank/DDBJ whole genome shotgun (WGS) entry which is preliminary data.</text>
</comment>
<protein>
    <submittedName>
        <fullName evidence="3">Uncharacterized protein</fullName>
    </submittedName>
</protein>
<name>A0A8T1VRY5_9STRA</name>
<evidence type="ECO:0000256" key="1">
    <source>
        <dbReference type="SAM" id="Coils"/>
    </source>
</evidence>
<dbReference type="AlphaFoldDB" id="A0A8T1VRY5"/>
<feature type="compositionally biased region" description="Basic and acidic residues" evidence="2">
    <location>
        <begin position="50"/>
        <end position="71"/>
    </location>
</feature>
<evidence type="ECO:0000256" key="2">
    <source>
        <dbReference type="SAM" id="MobiDB-lite"/>
    </source>
</evidence>
<keyword evidence="4" id="KW-1185">Reference proteome</keyword>
<keyword evidence="1" id="KW-0175">Coiled coil</keyword>
<evidence type="ECO:0000313" key="4">
    <source>
        <dbReference type="Proteomes" id="UP000694044"/>
    </source>
</evidence>
<feature type="region of interest" description="Disordered" evidence="2">
    <location>
        <begin position="23"/>
        <end position="100"/>
    </location>
</feature>
<feature type="coiled-coil region" evidence="1">
    <location>
        <begin position="147"/>
        <end position="307"/>
    </location>
</feature>
<sequence>MDRASLVRRRQRIREKENVAIETNSFVDSGKAAAIKKKTTVNRKGSARSPPREDQQSESTTMKEKSERATMEETVLTPPSPAVKEKRTLRSTKQSKVSKTAYSTETNAGLVVRQFLQRSQFGDVKEYLQSITKSELFQQTLVVATYAQELKRKHADVSEAVEEELVQYQSKYRSVVSDLAERERRFDEQEKDKNEVLGQLKLAQEEYQSLITWIREHEDKFKELQQTKQDQTQLIEEMSEIRRQREEQLDAAAKEREQAFRFAEEMQEQNTKLEAQLAMVERDCERLQAELKEKQGANKQLVREDQQKTQALEHISSELEDARTQISTLHGQIQLEAISRHSVTQELNRLQQQHQSDRQDWKSTQEHHDALEKRKADEFRKMDLELRHLNQTLSRLRIEWESEKSQREKSDARLQKLSAFLDETKSHTTALEDETQQLKTQLNEEKEARTSKDHALQIAHRDLQALQKNCREQESAKLDAQSEVSSLVQRMKAIRRDHLALLHRVEGPTQLAAQWHVKMQSSEQSRSQRN</sequence>
<dbReference type="Proteomes" id="UP000694044">
    <property type="component" value="Unassembled WGS sequence"/>
</dbReference>
<gene>
    <name evidence="3" type="ORF">PHYPSEUDO_004177</name>
</gene>
<feature type="compositionally biased region" description="Basic and acidic residues" evidence="2">
    <location>
        <begin position="355"/>
        <end position="370"/>
    </location>
</feature>
<accession>A0A8T1VRY5</accession>
<feature type="coiled-coil region" evidence="1">
    <location>
        <begin position="428"/>
        <end position="483"/>
    </location>
</feature>
<organism evidence="3 4">
    <name type="scientific">Phytophthora pseudosyringae</name>
    <dbReference type="NCBI Taxonomy" id="221518"/>
    <lineage>
        <taxon>Eukaryota</taxon>
        <taxon>Sar</taxon>
        <taxon>Stramenopiles</taxon>
        <taxon>Oomycota</taxon>
        <taxon>Peronosporomycetes</taxon>
        <taxon>Peronosporales</taxon>
        <taxon>Peronosporaceae</taxon>
        <taxon>Phytophthora</taxon>
    </lineage>
</organism>
<feature type="compositionally biased region" description="Polar residues" evidence="2">
    <location>
        <begin position="91"/>
        <end position="100"/>
    </location>
</feature>
<evidence type="ECO:0000313" key="3">
    <source>
        <dbReference type="EMBL" id="KAG7382998.1"/>
    </source>
</evidence>
<dbReference type="OrthoDB" id="116026at2759"/>
<proteinExistence type="predicted"/>
<reference evidence="3" key="1">
    <citation type="submission" date="2021-02" db="EMBL/GenBank/DDBJ databases">
        <authorList>
            <person name="Palmer J.M."/>
        </authorList>
    </citation>
    <scope>NUCLEOTIDE SEQUENCE</scope>
    <source>
        <strain evidence="3">SCRP734</strain>
    </source>
</reference>
<feature type="region of interest" description="Disordered" evidence="2">
    <location>
        <begin position="347"/>
        <end position="370"/>
    </location>
</feature>